<reference evidence="2" key="1">
    <citation type="submission" date="2022-04" db="EMBL/GenBank/DDBJ databases">
        <title>Consumption of N2O by Flavobacterium azooxidireducens sp. nov. isolated from Decomposing Leaf Litter of Phragmites australis (Cav.).</title>
        <authorList>
            <person name="Behrendt U."/>
            <person name="Spanner T."/>
            <person name="Augustin J."/>
            <person name="Horn M.A."/>
            <person name="Kolb S."/>
            <person name="Ulrich A."/>
        </authorList>
    </citation>
    <scope>NUCLEOTIDE SEQUENCE</scope>
    <source>
        <strain evidence="2">IGB 4-14</strain>
    </source>
</reference>
<organism evidence="2 3">
    <name type="scientific">Flavobacterium azooxidireducens</name>
    <dbReference type="NCBI Taxonomy" id="1871076"/>
    <lineage>
        <taxon>Bacteria</taxon>
        <taxon>Pseudomonadati</taxon>
        <taxon>Bacteroidota</taxon>
        <taxon>Flavobacteriia</taxon>
        <taxon>Flavobacteriales</taxon>
        <taxon>Flavobacteriaceae</taxon>
        <taxon>Flavobacterium</taxon>
    </lineage>
</organism>
<feature type="transmembrane region" description="Helical" evidence="1">
    <location>
        <begin position="67"/>
        <end position="86"/>
    </location>
</feature>
<sequence>MYLEKITKNLEKFDYNYSTAGDIVTVKLDFSHVVTIELCQNRIIIKDKLLGWNFLTGAIEMSLKSSFIYNFVGAVVFGFLCLFASFELNIELNSLYLLFITWVILFSGFYLANYHSFRQQIMYWTHQ</sequence>
<evidence type="ECO:0000313" key="2">
    <source>
        <dbReference type="EMBL" id="UPQ80364.1"/>
    </source>
</evidence>
<name>A0ABY4KHR4_9FLAO</name>
<proteinExistence type="predicted"/>
<gene>
    <name evidence="2" type="ORF">M0M57_05875</name>
</gene>
<keyword evidence="1" id="KW-0812">Transmembrane</keyword>
<protein>
    <submittedName>
        <fullName evidence="2">Uncharacterized protein</fullName>
    </submittedName>
</protein>
<dbReference type="EMBL" id="CP096205">
    <property type="protein sequence ID" value="UPQ80364.1"/>
    <property type="molecule type" value="Genomic_DNA"/>
</dbReference>
<dbReference type="RefSeq" id="WP_248436249.1">
    <property type="nucleotide sequence ID" value="NZ_CP096205.1"/>
</dbReference>
<dbReference type="Proteomes" id="UP000830583">
    <property type="component" value="Chromosome"/>
</dbReference>
<keyword evidence="1" id="KW-1133">Transmembrane helix</keyword>
<evidence type="ECO:0000256" key="1">
    <source>
        <dbReference type="SAM" id="Phobius"/>
    </source>
</evidence>
<keyword evidence="3" id="KW-1185">Reference proteome</keyword>
<evidence type="ECO:0000313" key="3">
    <source>
        <dbReference type="Proteomes" id="UP000830583"/>
    </source>
</evidence>
<accession>A0ABY4KHR4</accession>
<keyword evidence="1" id="KW-0472">Membrane</keyword>
<feature type="transmembrane region" description="Helical" evidence="1">
    <location>
        <begin position="92"/>
        <end position="112"/>
    </location>
</feature>